<dbReference type="InterPro" id="IPR032976">
    <property type="entry name" value="YJEFN_prot_NAXE-like"/>
</dbReference>
<evidence type="ECO:0000256" key="5">
    <source>
        <dbReference type="ARBA" id="ARBA00022741"/>
    </source>
</evidence>
<evidence type="ECO:0000256" key="9">
    <source>
        <dbReference type="ARBA" id="ARBA00023235"/>
    </source>
</evidence>
<dbReference type="InterPro" id="IPR036652">
    <property type="entry name" value="YjeF_N_dom_sf"/>
</dbReference>
<feature type="binding site" evidence="10">
    <location>
        <position position="63"/>
    </location>
    <ligand>
        <name>K(+)</name>
        <dbReference type="ChEBI" id="CHEBI:29103"/>
    </ligand>
</feature>
<dbReference type="Pfam" id="PF03853">
    <property type="entry name" value="YjeF_N"/>
    <property type="match status" value="1"/>
</dbReference>
<evidence type="ECO:0000259" key="11">
    <source>
        <dbReference type="PROSITE" id="PS51385"/>
    </source>
</evidence>
<dbReference type="GO" id="GO:0046872">
    <property type="term" value="F:metal ion binding"/>
    <property type="evidence" value="ECO:0007669"/>
    <property type="project" value="UniProtKB-KW"/>
</dbReference>
<dbReference type="EC" id="5.1.99.6" evidence="3 10"/>
<dbReference type="AlphaFoldDB" id="A0A168Q1Y8"/>
<evidence type="ECO:0000256" key="2">
    <source>
        <dbReference type="ARBA" id="ARBA00000909"/>
    </source>
</evidence>
<feature type="binding site" evidence="10">
    <location>
        <begin position="131"/>
        <end position="137"/>
    </location>
    <ligand>
        <name>(6S)-NADPHX</name>
        <dbReference type="ChEBI" id="CHEBI:64076"/>
    </ligand>
</feature>
<dbReference type="OrthoDB" id="10064708at2759"/>
<dbReference type="HAMAP" id="MF_01966">
    <property type="entry name" value="NADHX_epimerase"/>
    <property type="match status" value="1"/>
</dbReference>
<dbReference type="PANTHER" id="PTHR13232">
    <property type="entry name" value="NAD(P)H-HYDRATE EPIMERASE"/>
    <property type="match status" value="1"/>
</dbReference>
<dbReference type="InterPro" id="IPR004443">
    <property type="entry name" value="YjeF_N_dom"/>
</dbReference>
<comment type="cofactor">
    <cofactor evidence="10">
        <name>K(+)</name>
        <dbReference type="ChEBI" id="CHEBI:29103"/>
    </cofactor>
    <text evidence="10">Binds 1 potassium ion per subunit.</text>
</comment>
<proteinExistence type="inferred from homology"/>
<dbReference type="STRING" id="4829.A0A168Q1Y8"/>
<dbReference type="PROSITE" id="PS51385">
    <property type="entry name" value="YJEF_N"/>
    <property type="match status" value="1"/>
</dbReference>
<dbReference type="OMA" id="RHLFHYG"/>
<keyword evidence="5 10" id="KW-0547">Nucleotide-binding</keyword>
<dbReference type="FunCoup" id="A0A168Q1Y8">
    <property type="interactions" value="58"/>
</dbReference>
<keyword evidence="13" id="KW-1185">Reference proteome</keyword>
<keyword evidence="9 10" id="KW-0413">Isomerase</keyword>
<dbReference type="GO" id="GO:0005739">
    <property type="term" value="C:mitochondrion"/>
    <property type="evidence" value="ECO:0007669"/>
    <property type="project" value="UniProtKB-SubCell"/>
</dbReference>
<keyword evidence="10" id="KW-0963">Cytoplasm</keyword>
<reference evidence="12" key="1">
    <citation type="submission" date="2016-04" db="EMBL/GenBank/DDBJ databases">
        <authorList>
            <person name="Evans L.H."/>
            <person name="Alamgir A."/>
            <person name="Owens N."/>
            <person name="Weber N.D."/>
            <person name="Virtaneva K."/>
            <person name="Barbian K."/>
            <person name="Babar A."/>
            <person name="Rosenke K."/>
        </authorList>
    </citation>
    <scope>NUCLEOTIDE SEQUENCE [LARGE SCALE GENOMIC DNA]</scope>
    <source>
        <strain evidence="12">CBS 101.48</strain>
    </source>
</reference>
<evidence type="ECO:0000313" key="13">
    <source>
        <dbReference type="Proteomes" id="UP000078561"/>
    </source>
</evidence>
<evidence type="ECO:0000256" key="7">
    <source>
        <dbReference type="ARBA" id="ARBA00022958"/>
    </source>
</evidence>
<dbReference type="PANTHER" id="PTHR13232:SF10">
    <property type="entry name" value="NAD(P)H-HYDRATE EPIMERASE"/>
    <property type="match status" value="1"/>
</dbReference>
<feature type="binding site" evidence="10">
    <location>
        <position position="163"/>
    </location>
    <ligand>
        <name>K(+)</name>
        <dbReference type="ChEBI" id="CHEBI:29103"/>
    </ligand>
</feature>
<dbReference type="SUPFAM" id="SSF64153">
    <property type="entry name" value="YjeF N-terminal domain-like"/>
    <property type="match status" value="1"/>
</dbReference>
<comment type="similarity">
    <text evidence="10">Belongs to the NnrE/AIBP family.</text>
</comment>
<evidence type="ECO:0000256" key="1">
    <source>
        <dbReference type="ARBA" id="ARBA00000013"/>
    </source>
</evidence>
<dbReference type="NCBIfam" id="TIGR00197">
    <property type="entry name" value="yjeF_nterm"/>
    <property type="match status" value="1"/>
</dbReference>
<organism evidence="12">
    <name type="scientific">Absidia glauca</name>
    <name type="common">Pin mould</name>
    <dbReference type="NCBI Taxonomy" id="4829"/>
    <lineage>
        <taxon>Eukaryota</taxon>
        <taxon>Fungi</taxon>
        <taxon>Fungi incertae sedis</taxon>
        <taxon>Mucoromycota</taxon>
        <taxon>Mucoromycotina</taxon>
        <taxon>Mucoromycetes</taxon>
        <taxon>Mucorales</taxon>
        <taxon>Cunninghamellaceae</taxon>
        <taxon>Absidia</taxon>
    </lineage>
</organism>
<evidence type="ECO:0000256" key="4">
    <source>
        <dbReference type="ARBA" id="ARBA00022723"/>
    </source>
</evidence>
<dbReference type="EMBL" id="LT554077">
    <property type="protein sequence ID" value="SAM03367.1"/>
    <property type="molecule type" value="Genomic_DNA"/>
</dbReference>
<evidence type="ECO:0000256" key="8">
    <source>
        <dbReference type="ARBA" id="ARBA00023027"/>
    </source>
</evidence>
<gene>
    <name evidence="12" type="primary">ABSGL_09185.1 scaffold 10682</name>
</gene>
<evidence type="ECO:0000256" key="10">
    <source>
        <dbReference type="HAMAP-Rule" id="MF_03159"/>
    </source>
</evidence>
<dbReference type="Proteomes" id="UP000078561">
    <property type="component" value="Unassembled WGS sequence"/>
</dbReference>
<sequence>MFGCLLSQKVAQAVDEELMSTQGAFSIDQLMELAGLSVAQAIQKSFDVSKYQRVLVCVGPGNNGGDGLVAARHLSHFGYRPSIYYPKQPNKDIYQRLLQQCKNLNPTFVDTDQFDSHLQHETDLIVDAVFGFSFHGQVRDPYQNVISAFQHTHLPIVSVDIPSGWDVTTGPTKDVSFQPQVLVSLTAPKQCASHFEGKRHFLGGRFVPPALAAKFDFDIPDYPGADQAVEI</sequence>
<accession>A0A168Q1Y8</accession>
<comment type="function">
    <text evidence="10">Catalyzes the epimerization of the S- and R-forms of NAD(P)HX, a damaged form of NAD(P)H that is a result of enzymatic or heat-dependent hydration. This is a prerequisite for the S-specific NAD(P)H-hydrate dehydratase to allow the repair of both epimers of NAD(P)HX.</text>
</comment>
<dbReference type="GO" id="GO:0052856">
    <property type="term" value="F:NAD(P)HX epimerase activity"/>
    <property type="evidence" value="ECO:0007669"/>
    <property type="project" value="UniProtKB-UniRule"/>
</dbReference>
<feature type="domain" description="YjeF N-terminal" evidence="11">
    <location>
        <begin position="11"/>
        <end position="219"/>
    </location>
</feature>
<protein>
    <recommendedName>
        <fullName evidence="3 10">NAD(P)H-hydrate epimerase</fullName>
        <ecNumber evidence="3 10">5.1.99.6</ecNumber>
    </recommendedName>
    <alternativeName>
        <fullName evidence="10">NAD(P)HX epimerase</fullName>
    </alternativeName>
</protein>
<dbReference type="InParanoid" id="A0A168Q1Y8"/>
<comment type="subcellular location">
    <subcellularLocation>
        <location evidence="10">Cytoplasm</location>
    </subcellularLocation>
    <subcellularLocation>
        <location evidence="10">Mitochondrion</location>
    </subcellularLocation>
</comment>
<feature type="binding site" evidence="10">
    <location>
        <position position="127"/>
    </location>
    <ligand>
        <name>K(+)</name>
        <dbReference type="ChEBI" id="CHEBI:29103"/>
    </ligand>
</feature>
<dbReference type="GO" id="GO:0000166">
    <property type="term" value="F:nucleotide binding"/>
    <property type="evidence" value="ECO:0007669"/>
    <property type="project" value="UniProtKB-KW"/>
</dbReference>
<feature type="binding site" evidence="10">
    <location>
        <position position="142"/>
    </location>
    <ligand>
        <name>(6S)-NADPHX</name>
        <dbReference type="ChEBI" id="CHEBI:64076"/>
    </ligand>
</feature>
<evidence type="ECO:0000256" key="6">
    <source>
        <dbReference type="ARBA" id="ARBA00022857"/>
    </source>
</evidence>
<feature type="binding site" evidence="10">
    <location>
        <begin position="62"/>
        <end position="66"/>
    </location>
    <ligand>
        <name>(6S)-NADPHX</name>
        <dbReference type="ChEBI" id="CHEBI:64076"/>
    </ligand>
</feature>
<dbReference type="Gene3D" id="3.40.50.10260">
    <property type="entry name" value="YjeF N-terminal domain"/>
    <property type="match status" value="1"/>
</dbReference>
<keyword evidence="10" id="KW-0496">Mitochondrion</keyword>
<comment type="catalytic activity">
    <reaction evidence="2 10">
        <text>(6R)-NADPHX = (6S)-NADPHX</text>
        <dbReference type="Rhea" id="RHEA:32227"/>
        <dbReference type="ChEBI" id="CHEBI:64076"/>
        <dbReference type="ChEBI" id="CHEBI:64077"/>
        <dbReference type="EC" id="5.1.99.6"/>
    </reaction>
</comment>
<evidence type="ECO:0000313" key="12">
    <source>
        <dbReference type="EMBL" id="SAM03367.1"/>
    </source>
</evidence>
<keyword evidence="6" id="KW-0521">NADP</keyword>
<comment type="catalytic activity">
    <reaction evidence="1 10">
        <text>(6R)-NADHX = (6S)-NADHX</text>
        <dbReference type="Rhea" id="RHEA:32215"/>
        <dbReference type="ChEBI" id="CHEBI:64074"/>
        <dbReference type="ChEBI" id="CHEBI:64075"/>
        <dbReference type="EC" id="5.1.99.6"/>
    </reaction>
</comment>
<name>A0A168Q1Y8_ABSGL</name>
<keyword evidence="8 10" id="KW-0520">NAD</keyword>
<evidence type="ECO:0000256" key="3">
    <source>
        <dbReference type="ARBA" id="ARBA00012228"/>
    </source>
</evidence>
<dbReference type="FunFam" id="3.40.50.10260:FF:000005">
    <property type="entry name" value="NAD(P)H-hydrate epimerase"/>
    <property type="match status" value="1"/>
</dbReference>
<keyword evidence="7 10" id="KW-0630">Potassium</keyword>
<feature type="binding site" evidence="10">
    <location>
        <position position="160"/>
    </location>
    <ligand>
        <name>(6S)-NADPHX</name>
        <dbReference type="ChEBI" id="CHEBI:64076"/>
    </ligand>
</feature>
<keyword evidence="4 10" id="KW-0479">Metal-binding</keyword>